<evidence type="ECO:0008006" key="5">
    <source>
        <dbReference type="Google" id="ProtNLM"/>
    </source>
</evidence>
<feature type="domain" description="DUF5717" evidence="1">
    <location>
        <begin position="871"/>
        <end position="1172"/>
    </location>
</feature>
<dbReference type="AlphaFoldDB" id="A0A0M6WDN8"/>
<dbReference type="Pfam" id="PF18983">
    <property type="entry name" value="DUF5717"/>
    <property type="match status" value="1"/>
</dbReference>
<evidence type="ECO:0000313" key="4">
    <source>
        <dbReference type="Proteomes" id="UP000049828"/>
    </source>
</evidence>
<dbReference type="Proteomes" id="UP000049828">
    <property type="component" value="Unassembled WGS sequence"/>
</dbReference>
<dbReference type="RefSeq" id="WP_055039109.1">
    <property type="nucleotide sequence ID" value="NZ_CVRS01000016.1"/>
</dbReference>
<gene>
    <name evidence="3" type="ORF">RIL183_00921</name>
</gene>
<protein>
    <recommendedName>
        <fullName evidence="5">DUF5717 domain-containing protein</fullName>
    </recommendedName>
</protein>
<accession>A0A0M6WDN8</accession>
<sequence>MRKRIQQLANGKFDNNGPKLSLSTEKIELEALEGKDETGSFVITSTNQVKMRGIIYSSNPRMECLTPQFEGEEVRIRYQFHSEGLIEGDIQKGEFFIVCNQGEYNLSFVVSISRLYADSSFGKIKNLDDFCRLAKENYDEAYRLFYSSNFKNLIREDKDRILYEGLRMQPQAALIVETFLIASHHKKKVEVTFEETEKSFYGVQEQRKEQLEIQKPQWGAVRIHVSSDADFLIPGKQIITENDFIGSTCFYEYYIDADAMHAGKNFGRLCFELPDQSFLYTVTASSKEREEEREVSEHREAGQARTELMQLYIDYRLKRIVTGVWAKSSVELLDHLAILEPEEPMHRLMKAQALLINRQKQEASWILTDYKRECLDRTTPVWGYYLYLCTLMEREESYVDRLTEEIEQIFHHYPDDSMLFWILLFVKDEFYRNSSRRFKAIEQWIGRGFHSPYLYLEAYYLIWQDTYLLSGLNDFTLKILRWAAKQDVISKDIALQVRNLLPEQREYQKKWYPVLEKCYEADPSEEMVAAICTYLIRGQQFAPKYHVWYERGIDSEIRITNLYEAFLISMDPNEVTAIPKMIQLYFQYNSGLSYRYMAVLYVNIIAAKEKQPDVYHKYRRNMEQFALAQMEAGHMDDNLAILYQEILPVSILNEELAHKAAEVLFVHKLCCENHGIAKAYILHWQLKAPQVVTLTNGCGYFKAYSKDYTVILCDTEGNCYTDDYQDEALLHPENYLEKCMELAPEELSYLLYYFDGKRGCGDFAVEDGRYFRMLTQSERVSDEYKAYLIPEIIRFYQKKGEMLVIEPYLNEVDIRNMTLENQCYIEEMLIETHQFERAFQLVHHYGYDRLGSRAGVELCSYEITEHSFEENDYLLGMAQNCFLHEKYNDVILIYLCKFFQGPTKQMAAIWKAAREFEIDTFDLEERIITQMLYSTDYVDEIERIYDSYLAGGGRELVCMAYLSYFSHYYLVNDMMIPEHVFSQIRERYLAGQTLNDACLLGLLKQLSEISAPDAADQKIADELLMKYTGRNLYFAFYKKFGETMIRKYHLYDKFFVEYHTKADQHVLLNYSVNGGEYHKEEIPEVYDGIYVKAFVLLFGESVSYYISEKLHGEWKVVESRQISNQNMYGDKDQSRYDVINNIMFAYAMQDETMLSESMRKYVSMDDTVKKLFKLL</sequence>
<evidence type="ECO:0000259" key="1">
    <source>
        <dbReference type="Pfam" id="PF18983"/>
    </source>
</evidence>
<dbReference type="OrthoDB" id="9758235at2"/>
<dbReference type="InterPro" id="IPR043775">
    <property type="entry name" value="DUF5717_N"/>
</dbReference>
<reference evidence="4" key="1">
    <citation type="submission" date="2015-05" db="EMBL/GenBank/DDBJ databases">
        <authorList>
            <consortium name="Pathogen Informatics"/>
        </authorList>
    </citation>
    <scope>NUCLEOTIDE SEQUENCE [LARGE SCALE GENOMIC DNA]</scope>
    <source>
        <strain evidence="4">L1-83</strain>
    </source>
</reference>
<keyword evidence="4" id="KW-1185">Reference proteome</keyword>
<organism evidence="3 4">
    <name type="scientific">Roseburia inulinivorans</name>
    <dbReference type="NCBI Taxonomy" id="360807"/>
    <lineage>
        <taxon>Bacteria</taxon>
        <taxon>Bacillati</taxon>
        <taxon>Bacillota</taxon>
        <taxon>Clostridia</taxon>
        <taxon>Lachnospirales</taxon>
        <taxon>Lachnospiraceae</taxon>
        <taxon>Roseburia</taxon>
    </lineage>
</organism>
<feature type="domain" description="DUF5717" evidence="2">
    <location>
        <begin position="1"/>
        <end position="868"/>
    </location>
</feature>
<dbReference type="STRING" id="360807.ERS852392_00478"/>
<name>A0A0M6WDN8_9FIRM</name>
<dbReference type="EMBL" id="CVRS01000016">
    <property type="protein sequence ID" value="CRL32960.1"/>
    <property type="molecule type" value="Genomic_DNA"/>
</dbReference>
<dbReference type="InterPro" id="IPR043774">
    <property type="entry name" value="DUF5717_C"/>
</dbReference>
<evidence type="ECO:0000313" key="3">
    <source>
        <dbReference type="EMBL" id="CRL32960.1"/>
    </source>
</evidence>
<proteinExistence type="predicted"/>
<evidence type="ECO:0000259" key="2">
    <source>
        <dbReference type="Pfam" id="PF18984"/>
    </source>
</evidence>
<dbReference type="Pfam" id="PF18984">
    <property type="entry name" value="DUF5717_N"/>
    <property type="match status" value="1"/>
</dbReference>